<dbReference type="InterPro" id="IPR002372">
    <property type="entry name" value="PQQ_rpt_dom"/>
</dbReference>
<dbReference type="InterPro" id="IPR015943">
    <property type="entry name" value="WD40/YVTN_repeat-like_dom_sf"/>
</dbReference>
<name>A0A7W5E5P8_9BACT</name>
<dbReference type="InterPro" id="IPR011047">
    <property type="entry name" value="Quinoprotein_ADH-like_sf"/>
</dbReference>
<proteinExistence type="predicted"/>
<gene>
    <name evidence="2" type="ORF">FHS27_006129</name>
</gene>
<dbReference type="AlphaFoldDB" id="A0A7W5E5P8"/>
<evidence type="ECO:0000259" key="1">
    <source>
        <dbReference type="Pfam" id="PF13360"/>
    </source>
</evidence>
<dbReference type="SUPFAM" id="SSF50998">
    <property type="entry name" value="Quinoprotein alcohol dehydrogenase-like"/>
    <property type="match status" value="1"/>
</dbReference>
<accession>A0A7W5E5P8</accession>
<dbReference type="PANTHER" id="PTHR34512">
    <property type="entry name" value="CELL SURFACE PROTEIN"/>
    <property type="match status" value="1"/>
</dbReference>
<evidence type="ECO:0000313" key="3">
    <source>
        <dbReference type="Proteomes" id="UP000536179"/>
    </source>
</evidence>
<dbReference type="EMBL" id="JACHXU010000034">
    <property type="protein sequence ID" value="MBB3210282.1"/>
    <property type="molecule type" value="Genomic_DNA"/>
</dbReference>
<reference evidence="2 3" key="1">
    <citation type="submission" date="2020-08" db="EMBL/GenBank/DDBJ databases">
        <title>Genomic Encyclopedia of Type Strains, Phase III (KMG-III): the genomes of soil and plant-associated and newly described type strains.</title>
        <authorList>
            <person name="Whitman W."/>
        </authorList>
    </citation>
    <scope>NUCLEOTIDE SEQUENCE [LARGE SCALE GENOMIC DNA]</scope>
    <source>
        <strain evidence="2 3">CECT 8075</strain>
    </source>
</reference>
<evidence type="ECO:0000313" key="2">
    <source>
        <dbReference type="EMBL" id="MBB3210282.1"/>
    </source>
</evidence>
<dbReference type="Proteomes" id="UP000536179">
    <property type="component" value="Unassembled WGS sequence"/>
</dbReference>
<protein>
    <submittedName>
        <fullName evidence="2">Outer membrane protein assembly factor BamB</fullName>
    </submittedName>
</protein>
<feature type="domain" description="Pyrrolo-quinoline quinone repeat" evidence="1">
    <location>
        <begin position="3"/>
        <end position="138"/>
    </location>
</feature>
<dbReference type="Pfam" id="PF13360">
    <property type="entry name" value="PQQ_2"/>
    <property type="match status" value="1"/>
</dbReference>
<organism evidence="2 3">
    <name type="scientific">Aporhodopirellula rubra</name>
    <dbReference type="NCBI Taxonomy" id="980271"/>
    <lineage>
        <taxon>Bacteria</taxon>
        <taxon>Pseudomonadati</taxon>
        <taxon>Planctomycetota</taxon>
        <taxon>Planctomycetia</taxon>
        <taxon>Pirellulales</taxon>
        <taxon>Pirellulaceae</taxon>
        <taxon>Aporhodopirellula</taxon>
    </lineage>
</organism>
<keyword evidence="3" id="KW-1185">Reference proteome</keyword>
<dbReference type="Gene3D" id="2.130.10.10">
    <property type="entry name" value="YVTN repeat-like/Quinoprotein amine dehydrogenase"/>
    <property type="match status" value="1"/>
</dbReference>
<comment type="caution">
    <text evidence="2">The sequence shown here is derived from an EMBL/GenBank/DDBJ whole genome shotgun (WGS) entry which is preliminary data.</text>
</comment>
<sequence>MSSSPLVYQELIIVHVGGRGTAVAAFNTTNGQLKWSAANGPAGYSSPTMMNVAGKQQIVSVTGTEALGIDPSDGTPLWTYAFPTPYACNTANPVSINGDVFISAGENHGCVLIDVERVDGKFEAKEHWASVNSKSVMRNEWQTSVLVDGYLYGFDNVGAAGPTTHLTCIQATTGKPVWRKTRFGKGNLVLADGKLWITTMEGELVLVNVTPDGYEELGRATLFAKTRQSLSIANGRGYIRDNQEVICIKLR</sequence>
<dbReference type="PANTHER" id="PTHR34512:SF30">
    <property type="entry name" value="OUTER MEMBRANE PROTEIN ASSEMBLY FACTOR BAMB"/>
    <property type="match status" value="1"/>
</dbReference>